<evidence type="ECO:0000256" key="1">
    <source>
        <dbReference type="SAM" id="Coils"/>
    </source>
</evidence>
<dbReference type="Proteomes" id="UP000760480">
    <property type="component" value="Unassembled WGS sequence"/>
</dbReference>
<organism evidence="3 4">
    <name type="scientific">Candidatus Competibacter phosphatis</name>
    <dbReference type="NCBI Taxonomy" id="221280"/>
    <lineage>
        <taxon>Bacteria</taxon>
        <taxon>Pseudomonadati</taxon>
        <taxon>Pseudomonadota</taxon>
        <taxon>Gammaproteobacteria</taxon>
        <taxon>Candidatus Competibacteraceae</taxon>
        <taxon>Candidatus Competibacter</taxon>
    </lineage>
</organism>
<feature type="coiled-coil region" evidence="1">
    <location>
        <begin position="533"/>
        <end position="570"/>
    </location>
</feature>
<sequence length="589" mass="67496">MRFPYGIADFRKIREEGYFYVDRSDRIALLEETGSQLLFLRPRRFGKSLWLSTLENYYDLARADDFEQLFGGLKIGQNPTPRHNRYFILNLNFSVVDPHGDSDAVRASLFHHLNIQIKAMMARYGDWLEGRVDIEPDDGIASFQSLTSAISQTPYKLYLLVDEYDNFANEVMISPWRGTDRYQRLVENEGTIKTFFKAVKAGAEGRGVDRVFLTGISPVVLSDMTSGYNVAEDLSQRPRFHDLCGFTETELRVALDTVAVAHDLGAGQVDTALTLMRDFYNGYRFTPQRDERVYNPTLVLYFLKRLAEDGVFPTRLLDDNLAMDRNRIQYVARLPHGEALVNRALNPAEPLAVAQLVNRFGVQDMLTAPKNPDFLATLLYYFGVLTLAGRDALGKLQLAIPNQVIRKLYVERLQEQLLPRYEDQEQRQAVVERFYATGDLGPLCDLLEQTYFKVFDNRDLRWSNELVVKTAFLVVLFNDAFYIMDSEPALGRGYGDLMLRVRPDMRQYQLLDHLLEFKKVGLKAVGLTSAELAAKTRDELRALSVVAEKLREAEIQLTAYRETLKRTDSESLKLRTHAVVSIGLERLVW</sequence>
<evidence type="ECO:0000259" key="2">
    <source>
        <dbReference type="Pfam" id="PF09820"/>
    </source>
</evidence>
<reference evidence="3 4" key="1">
    <citation type="submission" date="2019-03" db="EMBL/GenBank/DDBJ databases">
        <title>Metabolic reconstructions from genomes of highly enriched 'Candidatus Accumulibacter' and 'Candidatus Competibacter' bioreactor populations.</title>
        <authorList>
            <person name="Annavajhala M.K."/>
            <person name="Welles L."/>
            <person name="Abbas B."/>
            <person name="Sorokin D."/>
            <person name="Park H."/>
            <person name="Van Loosdrecht M."/>
            <person name="Chandran K."/>
        </authorList>
    </citation>
    <scope>NUCLEOTIDE SEQUENCE [LARGE SCALE GENOMIC DNA]</scope>
    <source>
        <strain evidence="3 4">SBR_G</strain>
    </source>
</reference>
<feature type="domain" description="AAA-ATPase-like" evidence="2">
    <location>
        <begin position="4"/>
        <end position="224"/>
    </location>
</feature>
<accession>A0ABX1TJT8</accession>
<gene>
    <name evidence="3" type="ORF">E4P82_10825</name>
</gene>
<proteinExistence type="predicted"/>
<name>A0ABX1TJT8_9GAMM</name>
<protein>
    <submittedName>
        <fullName evidence="3">AAA family ATPase</fullName>
    </submittedName>
</protein>
<evidence type="ECO:0000313" key="3">
    <source>
        <dbReference type="EMBL" id="NMQ19647.1"/>
    </source>
</evidence>
<dbReference type="PANTHER" id="PTHR34825">
    <property type="entry name" value="CONSERVED PROTEIN, WITH A WEAK D-GALACTARATE DEHYDRATASE/ALTRONATE HYDROLASE DOMAIN"/>
    <property type="match status" value="1"/>
</dbReference>
<evidence type="ECO:0000313" key="4">
    <source>
        <dbReference type="Proteomes" id="UP000760480"/>
    </source>
</evidence>
<dbReference type="EMBL" id="SPMZ01000029">
    <property type="protein sequence ID" value="NMQ19647.1"/>
    <property type="molecule type" value="Genomic_DNA"/>
</dbReference>
<dbReference type="RefSeq" id="WP_169248899.1">
    <property type="nucleotide sequence ID" value="NZ_SPMZ01000029.1"/>
</dbReference>
<comment type="caution">
    <text evidence="3">The sequence shown here is derived from an EMBL/GenBank/DDBJ whole genome shotgun (WGS) entry which is preliminary data.</text>
</comment>
<keyword evidence="4" id="KW-1185">Reference proteome</keyword>
<keyword evidence="1" id="KW-0175">Coiled coil</keyword>
<dbReference type="Pfam" id="PF09820">
    <property type="entry name" value="AAA-ATPase_like"/>
    <property type="match status" value="1"/>
</dbReference>
<dbReference type="PANTHER" id="PTHR34825:SF2">
    <property type="entry name" value="AAA-ATPASE-LIKE DOMAIN-CONTAINING PROTEIN"/>
    <property type="match status" value="1"/>
</dbReference>
<dbReference type="InterPro" id="IPR018631">
    <property type="entry name" value="AAA-ATPase-like_dom"/>
</dbReference>